<proteinExistence type="predicted"/>
<dbReference type="PANTHER" id="PTHR45749">
    <property type="match status" value="1"/>
</dbReference>
<sequence>FHSTQQIEVESVLLETTTKNTEVPIASINLIDSNSPVLNLGDLNTGPKQPILKLTYLFHHPVRTLVYPKTKFGSQNRAFSSTYYNDFNWIEYSIQKDAIFCYPCRLFAVTSGHNEETFTKIGFNNWKKLSGAKNAKTKNTKIQKHAFSEHHLTAIVKWAEYKNSCQSEYMKCLIDIVLLLSRQGCAFRGHRENDTSDNKGNFKELCELMSKYYPEFKNKYFNKLTNHTSWLIQNDLINICAENVSQTRTTINLYSVSKTIRCTRKIFVLCRRLKSQNADALVSVLLKFINSSNLDKIPMIGQSYDGANVMSGSNRGVQTKLREAHPQAKNAIYVHCMAHRLNLVVVDMCKHL</sequence>
<dbReference type="SMART" id="SM00597">
    <property type="entry name" value="ZnF_TTF"/>
    <property type="match status" value="1"/>
</dbReference>
<feature type="non-terminal residue" evidence="2">
    <location>
        <position position="352"/>
    </location>
</feature>
<keyword evidence="3" id="KW-1185">Reference proteome</keyword>
<feature type="non-terminal residue" evidence="2">
    <location>
        <position position="1"/>
    </location>
</feature>
<feature type="domain" description="TTF-type" evidence="1">
    <location>
        <begin position="75"/>
        <end position="174"/>
    </location>
</feature>
<dbReference type="AlphaFoldDB" id="A0A6G0VMB3"/>
<dbReference type="OrthoDB" id="7203715at2759"/>
<protein>
    <submittedName>
        <fullName evidence="2">Zinc finger MYM-type protein 1-like isoform X1</fullName>
    </submittedName>
</protein>
<dbReference type="Proteomes" id="UP000478052">
    <property type="component" value="Unassembled WGS sequence"/>
</dbReference>
<evidence type="ECO:0000259" key="1">
    <source>
        <dbReference type="SMART" id="SM00597"/>
    </source>
</evidence>
<dbReference type="EMBL" id="VUJU01014597">
    <property type="protein sequence ID" value="KAF0701761.1"/>
    <property type="molecule type" value="Genomic_DNA"/>
</dbReference>
<comment type="caution">
    <text evidence="2">The sequence shown here is derived from an EMBL/GenBank/DDBJ whole genome shotgun (WGS) entry which is preliminary data.</text>
</comment>
<reference evidence="2 3" key="1">
    <citation type="submission" date="2019-08" db="EMBL/GenBank/DDBJ databases">
        <title>Whole genome of Aphis craccivora.</title>
        <authorList>
            <person name="Voronova N.V."/>
            <person name="Shulinski R.S."/>
            <person name="Bandarenka Y.V."/>
            <person name="Zhorov D.G."/>
            <person name="Warner D."/>
        </authorList>
    </citation>
    <scope>NUCLEOTIDE SEQUENCE [LARGE SCALE GENOMIC DNA]</scope>
    <source>
        <strain evidence="2">180601</strain>
        <tissue evidence="2">Whole Body</tissue>
    </source>
</reference>
<gene>
    <name evidence="2" type="ORF">FWK35_00029832</name>
</gene>
<dbReference type="InterPro" id="IPR006580">
    <property type="entry name" value="Znf_TTF"/>
</dbReference>
<evidence type="ECO:0000313" key="2">
    <source>
        <dbReference type="EMBL" id="KAF0701761.1"/>
    </source>
</evidence>
<dbReference type="PANTHER" id="PTHR45749:SF21">
    <property type="entry name" value="DUF4371 DOMAIN-CONTAINING PROTEIN"/>
    <property type="match status" value="1"/>
</dbReference>
<organism evidence="2 3">
    <name type="scientific">Aphis craccivora</name>
    <name type="common">Cowpea aphid</name>
    <dbReference type="NCBI Taxonomy" id="307492"/>
    <lineage>
        <taxon>Eukaryota</taxon>
        <taxon>Metazoa</taxon>
        <taxon>Ecdysozoa</taxon>
        <taxon>Arthropoda</taxon>
        <taxon>Hexapoda</taxon>
        <taxon>Insecta</taxon>
        <taxon>Pterygota</taxon>
        <taxon>Neoptera</taxon>
        <taxon>Paraneoptera</taxon>
        <taxon>Hemiptera</taxon>
        <taxon>Sternorrhyncha</taxon>
        <taxon>Aphidomorpha</taxon>
        <taxon>Aphidoidea</taxon>
        <taxon>Aphididae</taxon>
        <taxon>Aphidini</taxon>
        <taxon>Aphis</taxon>
        <taxon>Aphis</taxon>
    </lineage>
</organism>
<accession>A0A6G0VMB3</accession>
<evidence type="ECO:0000313" key="3">
    <source>
        <dbReference type="Proteomes" id="UP000478052"/>
    </source>
</evidence>
<name>A0A6G0VMB3_APHCR</name>